<evidence type="ECO:0000313" key="2">
    <source>
        <dbReference type="EMBL" id="KEO80818.1"/>
    </source>
</evidence>
<dbReference type="Pfam" id="PF03551">
    <property type="entry name" value="PadR"/>
    <property type="match status" value="1"/>
</dbReference>
<evidence type="ECO:0000259" key="1">
    <source>
        <dbReference type="Pfam" id="PF03551"/>
    </source>
</evidence>
<keyword evidence="3" id="KW-1185">Reference proteome</keyword>
<sequence length="117" mass="13951">MEIDKEILKGYVDTIILATLRERPLYGYELAKTVRERSLGSFELKEGTMYLALKRLEKNEFIESYWGDEEASGGGRRKYYRLRQAGEQRYLDKKREWQFVKQTMETFFKEGTRSEGD</sequence>
<proteinExistence type="predicted"/>
<organism evidence="2 3">
    <name type="scientific">Tumebacillus flagellatus</name>
    <dbReference type="NCBI Taxonomy" id="1157490"/>
    <lineage>
        <taxon>Bacteria</taxon>
        <taxon>Bacillati</taxon>
        <taxon>Bacillota</taxon>
        <taxon>Bacilli</taxon>
        <taxon>Bacillales</taxon>
        <taxon>Alicyclobacillaceae</taxon>
        <taxon>Tumebacillus</taxon>
    </lineage>
</organism>
<dbReference type="AlphaFoldDB" id="A0A074LLQ9"/>
<comment type="caution">
    <text evidence="2">The sequence shown here is derived from an EMBL/GenBank/DDBJ whole genome shotgun (WGS) entry which is preliminary data.</text>
</comment>
<dbReference type="eggNOG" id="COG1695">
    <property type="taxonomic scope" value="Bacteria"/>
</dbReference>
<dbReference type="InterPro" id="IPR005149">
    <property type="entry name" value="Tscrpt_reg_PadR_N"/>
</dbReference>
<feature type="domain" description="Transcription regulator PadR N-terminal" evidence="1">
    <location>
        <begin position="16"/>
        <end position="89"/>
    </location>
</feature>
<reference evidence="2 3" key="1">
    <citation type="journal article" date="2013" name="Int. J. Syst. Evol. Microbiol.">
        <title>Tumebacillus flagellatus sp. nov., an alpha-amylase/pullulanase-producing bacterium isolated from cassava wastewater.</title>
        <authorList>
            <person name="Wang Q."/>
            <person name="Xie N."/>
            <person name="Qin Y."/>
            <person name="Shen N."/>
            <person name="Zhu J."/>
            <person name="Mi H."/>
            <person name="Huang R."/>
        </authorList>
    </citation>
    <scope>NUCLEOTIDE SEQUENCE [LARGE SCALE GENOMIC DNA]</scope>
    <source>
        <strain evidence="2 3">GST4</strain>
    </source>
</reference>
<gene>
    <name evidence="2" type="ORF">EL26_24270</name>
</gene>
<evidence type="ECO:0000313" key="3">
    <source>
        <dbReference type="Proteomes" id="UP000027931"/>
    </source>
</evidence>
<dbReference type="InterPro" id="IPR052509">
    <property type="entry name" value="Metal_resp_DNA-bind_regulator"/>
</dbReference>
<dbReference type="OrthoDB" id="9808017at2"/>
<dbReference type="RefSeq" id="WP_038094817.1">
    <property type="nucleotide sequence ID" value="NZ_JMIR01000082.1"/>
</dbReference>
<dbReference type="PANTHER" id="PTHR33169">
    <property type="entry name" value="PADR-FAMILY TRANSCRIPTIONAL REGULATOR"/>
    <property type="match status" value="1"/>
</dbReference>
<dbReference type="Proteomes" id="UP000027931">
    <property type="component" value="Unassembled WGS sequence"/>
</dbReference>
<dbReference type="STRING" id="1157490.EL26_24270"/>
<dbReference type="InterPro" id="IPR036388">
    <property type="entry name" value="WH-like_DNA-bd_sf"/>
</dbReference>
<dbReference type="InterPro" id="IPR036390">
    <property type="entry name" value="WH_DNA-bd_sf"/>
</dbReference>
<dbReference type="EMBL" id="JMIR01000082">
    <property type="protein sequence ID" value="KEO80818.1"/>
    <property type="molecule type" value="Genomic_DNA"/>
</dbReference>
<accession>A0A074LLQ9</accession>
<name>A0A074LLQ9_9BACL</name>
<dbReference type="SUPFAM" id="SSF46785">
    <property type="entry name" value="Winged helix' DNA-binding domain"/>
    <property type="match status" value="1"/>
</dbReference>
<dbReference type="Gene3D" id="1.10.10.10">
    <property type="entry name" value="Winged helix-like DNA-binding domain superfamily/Winged helix DNA-binding domain"/>
    <property type="match status" value="1"/>
</dbReference>
<protein>
    <submittedName>
        <fullName evidence="2">PadR family transcriptional regulator</fullName>
    </submittedName>
</protein>
<dbReference type="PANTHER" id="PTHR33169:SF14">
    <property type="entry name" value="TRANSCRIPTIONAL REGULATOR RV3488"/>
    <property type="match status" value="1"/>
</dbReference>